<dbReference type="InterPro" id="IPR029039">
    <property type="entry name" value="Flavoprotein-like_sf"/>
</dbReference>
<evidence type="ECO:0000256" key="4">
    <source>
        <dbReference type="ARBA" id="ARBA00023002"/>
    </source>
</evidence>
<dbReference type="Gene3D" id="3.40.50.360">
    <property type="match status" value="1"/>
</dbReference>
<dbReference type="GO" id="GO:0008752">
    <property type="term" value="F:FMN reductase [NAD(P)H] activity"/>
    <property type="evidence" value="ECO:0007669"/>
    <property type="project" value="InterPro"/>
</dbReference>
<accession>A0A494W4X7</accession>
<dbReference type="Pfam" id="PF03358">
    <property type="entry name" value="FMN_red"/>
    <property type="match status" value="1"/>
</dbReference>
<organism evidence="6 7">
    <name type="scientific">Sphingobium amiense</name>
    <dbReference type="NCBI Taxonomy" id="135719"/>
    <lineage>
        <taxon>Bacteria</taxon>
        <taxon>Pseudomonadati</taxon>
        <taxon>Pseudomonadota</taxon>
        <taxon>Alphaproteobacteria</taxon>
        <taxon>Sphingomonadales</taxon>
        <taxon>Sphingomonadaceae</taxon>
        <taxon>Sphingobium</taxon>
    </lineage>
</organism>
<sequence length="195" mass="21064">MSDVMTSAASQQASEAPAPRHDLVIISASASQTSRSEMVGDYLERLLTNDYGSIAHIRVRELPPAALARADVDDGAIADALSKLAQANAVVVITPTYKGSYSGLLKIFIDLLPQYALRGKVVLPLATGGTIAHMQMMDHALRPVLQTMWPRHIAQGCFLLDQHIERDESGGISLAENNVPLLFEVITAFEQMVAL</sequence>
<dbReference type="PANTHER" id="PTHR43408">
    <property type="entry name" value="FMN REDUCTASE (NADPH)"/>
    <property type="match status" value="1"/>
</dbReference>
<evidence type="ECO:0000313" key="6">
    <source>
        <dbReference type="EMBL" id="BBD98386.1"/>
    </source>
</evidence>
<dbReference type="InterPro" id="IPR051814">
    <property type="entry name" value="NAD(P)H-dep_FMN_reductase"/>
</dbReference>
<dbReference type="EMBL" id="AP018664">
    <property type="protein sequence ID" value="BBD98386.1"/>
    <property type="molecule type" value="Genomic_DNA"/>
</dbReference>
<evidence type="ECO:0000256" key="3">
    <source>
        <dbReference type="ARBA" id="ARBA00022643"/>
    </source>
</evidence>
<dbReference type="InterPro" id="IPR005025">
    <property type="entry name" value="FMN_Rdtase-like_dom"/>
</dbReference>
<keyword evidence="2" id="KW-0285">Flavoprotein</keyword>
<protein>
    <submittedName>
        <fullName evidence="6">FMN reductase</fullName>
    </submittedName>
</protein>
<evidence type="ECO:0000256" key="2">
    <source>
        <dbReference type="ARBA" id="ARBA00022630"/>
    </source>
</evidence>
<feature type="domain" description="NADPH-dependent FMN reductase-like" evidence="5">
    <location>
        <begin position="23"/>
        <end position="162"/>
    </location>
</feature>
<evidence type="ECO:0000259" key="5">
    <source>
        <dbReference type="Pfam" id="PF03358"/>
    </source>
</evidence>
<name>A0A494W4X7_9SPHN</name>
<dbReference type="PANTHER" id="PTHR43408:SF1">
    <property type="entry name" value="FMN REDUCTASE (NADPH)"/>
    <property type="match status" value="1"/>
</dbReference>
<dbReference type="SUPFAM" id="SSF52218">
    <property type="entry name" value="Flavoproteins"/>
    <property type="match status" value="1"/>
</dbReference>
<keyword evidence="4" id="KW-0560">Oxidoreductase</keyword>
<dbReference type="NCBIfam" id="TIGR03567">
    <property type="entry name" value="FMN_reduc_SsuE"/>
    <property type="match status" value="1"/>
</dbReference>
<proteinExistence type="inferred from homology"/>
<dbReference type="Proteomes" id="UP000279959">
    <property type="component" value="Chromosome"/>
</dbReference>
<keyword evidence="3" id="KW-0288">FMN</keyword>
<dbReference type="KEGG" id="sami:SAMIE_1018870"/>
<gene>
    <name evidence="6" type="ORF">SAMIE_1018870</name>
</gene>
<dbReference type="AlphaFoldDB" id="A0A494W4X7"/>
<dbReference type="InterPro" id="IPR020048">
    <property type="entry name" value="NADPH-dep_FMN_reduc_SsuE"/>
</dbReference>
<keyword evidence="7" id="KW-1185">Reference proteome</keyword>
<evidence type="ECO:0000256" key="1">
    <source>
        <dbReference type="ARBA" id="ARBA00005990"/>
    </source>
</evidence>
<evidence type="ECO:0000313" key="7">
    <source>
        <dbReference type="Proteomes" id="UP000279959"/>
    </source>
</evidence>
<reference evidence="6 7" key="1">
    <citation type="submission" date="2018-05" db="EMBL/GenBank/DDBJ databases">
        <title>Complete Genome Sequence of the Nonylphenol-Degrading Bacterium Sphingobium amiense DSM 16289T.</title>
        <authorList>
            <person name="Ootsuka M."/>
            <person name="Nishizawa T."/>
            <person name="Ohta H."/>
        </authorList>
    </citation>
    <scope>NUCLEOTIDE SEQUENCE [LARGE SCALE GENOMIC DNA]</scope>
    <source>
        <strain evidence="6 7">DSM 16289</strain>
    </source>
</reference>
<dbReference type="GO" id="GO:0046306">
    <property type="term" value="P:alkanesulfonate catabolic process"/>
    <property type="evidence" value="ECO:0007669"/>
    <property type="project" value="InterPro"/>
</dbReference>
<comment type="similarity">
    <text evidence="1">Belongs to the SsuE family.</text>
</comment>